<dbReference type="EMBL" id="AP017378">
    <property type="protein sequence ID" value="BBD08305.1"/>
    <property type="molecule type" value="Genomic_DNA"/>
</dbReference>
<dbReference type="Pfam" id="PF01464">
    <property type="entry name" value="SLT"/>
    <property type="match status" value="1"/>
</dbReference>
<dbReference type="GO" id="GO:0000270">
    <property type="term" value="P:peptidoglycan metabolic process"/>
    <property type="evidence" value="ECO:0007669"/>
    <property type="project" value="InterPro"/>
</dbReference>
<evidence type="ECO:0000259" key="4">
    <source>
        <dbReference type="Pfam" id="PF11873"/>
    </source>
</evidence>
<feature type="chain" id="PRO_5016391536" evidence="2">
    <location>
        <begin position="27"/>
        <end position="396"/>
    </location>
</feature>
<dbReference type="InterPro" id="IPR000189">
    <property type="entry name" value="Transglyc_AS"/>
</dbReference>
<keyword evidence="2" id="KW-0732">Signal</keyword>
<dbReference type="InterPro" id="IPR008258">
    <property type="entry name" value="Transglycosylase_SLT_dom_1"/>
</dbReference>
<evidence type="ECO:0000313" key="5">
    <source>
        <dbReference type="EMBL" id="BBD08305.1"/>
    </source>
</evidence>
<dbReference type="OrthoDB" id="9781970at2"/>
<feature type="signal peptide" evidence="2">
    <location>
        <begin position="1"/>
        <end position="26"/>
    </location>
</feature>
<organism evidence="5 6">
    <name type="scientific">Desulfovibrio ferrophilus</name>
    <dbReference type="NCBI Taxonomy" id="241368"/>
    <lineage>
        <taxon>Bacteria</taxon>
        <taxon>Pseudomonadati</taxon>
        <taxon>Thermodesulfobacteriota</taxon>
        <taxon>Desulfovibrionia</taxon>
        <taxon>Desulfovibrionales</taxon>
        <taxon>Desulfovibrionaceae</taxon>
        <taxon>Desulfovibrio</taxon>
    </lineage>
</organism>
<evidence type="ECO:0000259" key="3">
    <source>
        <dbReference type="Pfam" id="PF01464"/>
    </source>
</evidence>
<accession>A0A2Z6AYR1</accession>
<dbReference type="GO" id="GO:0008933">
    <property type="term" value="F:peptidoglycan lytic transglycosylase activity"/>
    <property type="evidence" value="ECO:0007669"/>
    <property type="project" value="InterPro"/>
</dbReference>
<dbReference type="Gene3D" id="1.10.530.10">
    <property type="match status" value="1"/>
</dbReference>
<dbReference type="KEGG" id="dfl:DFE_1579"/>
<feature type="domain" description="Transglycosylase SLT" evidence="3">
    <location>
        <begin position="229"/>
        <end position="351"/>
    </location>
</feature>
<dbReference type="SUPFAM" id="SSF53955">
    <property type="entry name" value="Lysozyme-like"/>
    <property type="match status" value="1"/>
</dbReference>
<evidence type="ECO:0000256" key="2">
    <source>
        <dbReference type="SAM" id="SignalP"/>
    </source>
</evidence>
<dbReference type="CDD" id="cd16893">
    <property type="entry name" value="LT_MltC_MltE"/>
    <property type="match status" value="1"/>
</dbReference>
<dbReference type="PROSITE" id="PS00922">
    <property type="entry name" value="TRANSGLYCOSYLASE"/>
    <property type="match status" value="1"/>
</dbReference>
<dbReference type="PROSITE" id="PS51257">
    <property type="entry name" value="PROKAR_LIPOPROTEIN"/>
    <property type="match status" value="1"/>
</dbReference>
<dbReference type="AlphaFoldDB" id="A0A2Z6AYR1"/>
<evidence type="ECO:0000313" key="6">
    <source>
        <dbReference type="Proteomes" id="UP000269883"/>
    </source>
</evidence>
<gene>
    <name evidence="5" type="ORF">DFE_1579</name>
</gene>
<dbReference type="Proteomes" id="UP000269883">
    <property type="component" value="Chromosome"/>
</dbReference>
<reference evidence="5 6" key="1">
    <citation type="journal article" date="2018" name="Sci. Adv.">
        <title>Multi-heme cytochromes provide a pathway for survival in energy-limited environments.</title>
        <authorList>
            <person name="Deng X."/>
            <person name="Dohmae N."/>
            <person name="Nealson K.H."/>
            <person name="Hashimoto K."/>
            <person name="Okamoto A."/>
        </authorList>
    </citation>
    <scope>NUCLEOTIDE SEQUENCE [LARGE SCALE GENOMIC DNA]</scope>
    <source>
        <strain evidence="5 6">IS5</strain>
    </source>
</reference>
<dbReference type="PANTHER" id="PTHR37423:SF2">
    <property type="entry name" value="MEMBRANE-BOUND LYTIC MUREIN TRANSGLYCOSYLASE C"/>
    <property type="match status" value="1"/>
</dbReference>
<feature type="domain" description="Murein transglycosylase-C N-terminal" evidence="4">
    <location>
        <begin position="63"/>
        <end position="224"/>
    </location>
</feature>
<sequence>MPNRSSTKILISLALCLLLAACSAGDAVRTVRIIATGDAAGAGVMAAEKATRYVLNPKALSWDLKQFKERLEAFRKAIGGVWGEKERQEPTPKRYVKYTRNYLSRASVNFDTGLVTVETLDPKDPQGSLKNAIVTTVLAPADPRSLDLYSDKEIKLGDTPFLLGEVKDFDGKDIRWNWRAERFADALMARGITTRTVDGAKGKATAHTVSFRLIKDHLHIRARKYAGLVDQNAAKFKISQNLIYAVIKTESDFNPFAASSAPAFGLMQIVPRSAGAEVSKYLTGKSGKPDKQFLFQPENNILYGTAYLHLLDTRHLNKVTDPISREYCMIAAYNGGSGTVLRSFDKDRTRAVARINALTPKQVYEHLRTRVPFAETRRYLDKVVNSKKLFVGTGRS</sequence>
<dbReference type="RefSeq" id="WP_126378293.1">
    <property type="nucleotide sequence ID" value="NZ_AP017378.1"/>
</dbReference>
<dbReference type="InterPro" id="IPR024570">
    <property type="entry name" value="Murein_transglycosylaseC_N"/>
</dbReference>
<keyword evidence="6" id="KW-1185">Reference proteome</keyword>
<proteinExistence type="inferred from homology"/>
<dbReference type="InterPro" id="IPR023346">
    <property type="entry name" value="Lysozyme-like_dom_sf"/>
</dbReference>
<dbReference type="PANTHER" id="PTHR37423">
    <property type="entry name" value="SOLUBLE LYTIC MUREIN TRANSGLYCOSYLASE-RELATED"/>
    <property type="match status" value="1"/>
</dbReference>
<evidence type="ECO:0000256" key="1">
    <source>
        <dbReference type="ARBA" id="ARBA00007734"/>
    </source>
</evidence>
<comment type="similarity">
    <text evidence="1">Belongs to the transglycosylase Slt family.</text>
</comment>
<protein>
    <submittedName>
        <fullName evidence="5">Lytic transglycosylase catalytic</fullName>
    </submittedName>
</protein>
<dbReference type="Pfam" id="PF11873">
    <property type="entry name" value="Mltc_N"/>
    <property type="match status" value="1"/>
</dbReference>
<name>A0A2Z6AYR1_9BACT</name>
<dbReference type="GO" id="GO:0016020">
    <property type="term" value="C:membrane"/>
    <property type="evidence" value="ECO:0007669"/>
    <property type="project" value="InterPro"/>
</dbReference>